<organism evidence="3 4">
    <name type="scientific">Pseudohongiella acticola</name>
    <dbReference type="NCBI Taxonomy" id="1524254"/>
    <lineage>
        <taxon>Bacteria</taxon>
        <taxon>Pseudomonadati</taxon>
        <taxon>Pseudomonadota</taxon>
        <taxon>Gammaproteobacteria</taxon>
        <taxon>Pseudomonadales</taxon>
        <taxon>Pseudohongiellaceae</taxon>
        <taxon>Pseudohongiella</taxon>
    </lineage>
</organism>
<dbReference type="Gene3D" id="3.20.20.450">
    <property type="entry name" value="EAL domain"/>
    <property type="match status" value="1"/>
</dbReference>
<dbReference type="AlphaFoldDB" id="A0A1E8CH18"/>
<dbReference type="PROSITE" id="PS50883">
    <property type="entry name" value="EAL"/>
    <property type="match status" value="1"/>
</dbReference>
<dbReference type="GO" id="GO:0071111">
    <property type="term" value="F:cyclic-guanylate-specific phosphodiesterase activity"/>
    <property type="evidence" value="ECO:0007669"/>
    <property type="project" value="InterPro"/>
</dbReference>
<dbReference type="CDD" id="cd01949">
    <property type="entry name" value="GGDEF"/>
    <property type="match status" value="1"/>
</dbReference>
<dbReference type="SMART" id="SM00267">
    <property type="entry name" value="GGDEF"/>
    <property type="match status" value="1"/>
</dbReference>
<dbReference type="InterPro" id="IPR046342">
    <property type="entry name" value="CBS_dom_sf"/>
</dbReference>
<dbReference type="EMBL" id="MASR01000002">
    <property type="protein sequence ID" value="OFE11678.1"/>
    <property type="molecule type" value="Genomic_DNA"/>
</dbReference>
<dbReference type="Pfam" id="PF00990">
    <property type="entry name" value="GGDEF"/>
    <property type="match status" value="1"/>
</dbReference>
<dbReference type="InterPro" id="IPR035919">
    <property type="entry name" value="EAL_sf"/>
</dbReference>
<dbReference type="Gene3D" id="3.30.70.270">
    <property type="match status" value="1"/>
</dbReference>
<dbReference type="Pfam" id="PF00563">
    <property type="entry name" value="EAL"/>
    <property type="match status" value="1"/>
</dbReference>
<evidence type="ECO:0000259" key="1">
    <source>
        <dbReference type="PROSITE" id="PS50883"/>
    </source>
</evidence>
<protein>
    <submittedName>
        <fullName evidence="3">Diguanylate phosphodiesterase</fullName>
    </submittedName>
</protein>
<dbReference type="Proteomes" id="UP000175669">
    <property type="component" value="Unassembled WGS sequence"/>
</dbReference>
<keyword evidence="4" id="KW-1185">Reference proteome</keyword>
<name>A0A1E8CH18_9GAMM</name>
<accession>A0A1E8CH18</accession>
<dbReference type="OrthoDB" id="1673646at2"/>
<feature type="domain" description="EAL" evidence="1">
    <location>
        <begin position="1"/>
        <end position="253"/>
    </location>
</feature>
<comment type="caution">
    <text evidence="3">The sequence shown here is derived from an EMBL/GenBank/DDBJ whole genome shotgun (WGS) entry which is preliminary data.</text>
</comment>
<dbReference type="PANTHER" id="PTHR33121:SF76">
    <property type="entry name" value="SIGNALING PROTEIN"/>
    <property type="match status" value="1"/>
</dbReference>
<dbReference type="PROSITE" id="PS50887">
    <property type="entry name" value="GGDEF"/>
    <property type="match status" value="1"/>
</dbReference>
<dbReference type="SUPFAM" id="SSF141868">
    <property type="entry name" value="EAL domain-like"/>
    <property type="match status" value="1"/>
</dbReference>
<gene>
    <name evidence="3" type="ORF">PHACT_13695</name>
</gene>
<dbReference type="NCBIfam" id="TIGR00254">
    <property type="entry name" value="GGDEF"/>
    <property type="match status" value="1"/>
</dbReference>
<dbReference type="CDD" id="cd01948">
    <property type="entry name" value="EAL"/>
    <property type="match status" value="1"/>
</dbReference>
<evidence type="ECO:0000259" key="2">
    <source>
        <dbReference type="PROSITE" id="PS50887"/>
    </source>
</evidence>
<dbReference type="InterPro" id="IPR000160">
    <property type="entry name" value="GGDEF_dom"/>
</dbReference>
<dbReference type="InterPro" id="IPR001633">
    <property type="entry name" value="EAL_dom"/>
</dbReference>
<dbReference type="InterPro" id="IPR029787">
    <property type="entry name" value="Nucleotide_cyclase"/>
</dbReference>
<sequence length="606" mass="67885">MTVNEQREALLAILRNDTVTTLFQPIVSTLEKRIVGYEALTRGPSNSPLHSPLTLFATARHFGLLTDLEILCRRRAIQGFCEQAFEGQLFLNVSPESLLEQQHYPGRTLAILKQAGLKPDQVVIELTEHSPIDNVGLLQSALHHYRDMGFSIALDDLGAGYSSLRLWTELQPEFVKIDRHFIDGIHRDPMKREFVGSILNMAKASRSHVIAEGIELPEELRVLEGMGVDWVQGYWLGRPEPAPVASVGTMLAKLNPEESETKDRGLHSLVIPVNGVHVEERVSQVLQRFQQQPSLNSLAVLDDDNVPVGTVHCHALSQAMLKQYAHELHARKPIGHMMDKDCLAVDVHQSLQRVSRLLTSRARQRLEEDFIITQDGQYLGLGRVIDVLRQITELQVRQAQFANPLTLLPGNISIQECLDRLLSNGLTAHLCYIDLDSFKPFNDVYGYGKGDEVLLGLAHILRDCCDPDLDFVGHIGGDDFMLVLRCQDWRERLDVLNTNFQALCRQLYKAEHIEGGGFQAPDRDGNWRWYDLLSLSIGVLALPDDASEKVNASQLAELASHNKHEAKKIRGFSVVCHYLDDLLDSSLVALSAEPTSLKNSDRPNQG</sequence>
<dbReference type="InterPro" id="IPR050706">
    <property type="entry name" value="Cyclic-di-GMP_PDE-like"/>
</dbReference>
<dbReference type="SUPFAM" id="SSF55073">
    <property type="entry name" value="Nucleotide cyclase"/>
    <property type="match status" value="1"/>
</dbReference>
<dbReference type="STRING" id="1524254.PHACT_13695"/>
<dbReference type="SMART" id="SM00052">
    <property type="entry name" value="EAL"/>
    <property type="match status" value="1"/>
</dbReference>
<evidence type="ECO:0000313" key="4">
    <source>
        <dbReference type="Proteomes" id="UP000175669"/>
    </source>
</evidence>
<proteinExistence type="predicted"/>
<evidence type="ECO:0000313" key="3">
    <source>
        <dbReference type="EMBL" id="OFE11678.1"/>
    </source>
</evidence>
<dbReference type="RefSeq" id="WP_070118929.1">
    <property type="nucleotide sequence ID" value="NZ_MASR01000002.1"/>
</dbReference>
<dbReference type="Gene3D" id="3.10.580.10">
    <property type="entry name" value="CBS-domain"/>
    <property type="match status" value="1"/>
</dbReference>
<reference evidence="4" key="1">
    <citation type="submission" date="2016-07" db="EMBL/GenBank/DDBJ databases">
        <authorList>
            <person name="Florea S."/>
            <person name="Webb J.S."/>
            <person name="Jaromczyk J."/>
            <person name="Schardl C.L."/>
        </authorList>
    </citation>
    <scope>NUCLEOTIDE SEQUENCE [LARGE SCALE GENOMIC DNA]</scope>
    <source>
        <strain evidence="4">KCTC 42131</strain>
    </source>
</reference>
<dbReference type="InterPro" id="IPR043128">
    <property type="entry name" value="Rev_trsase/Diguanyl_cyclase"/>
</dbReference>
<dbReference type="PANTHER" id="PTHR33121">
    <property type="entry name" value="CYCLIC DI-GMP PHOSPHODIESTERASE PDEF"/>
    <property type="match status" value="1"/>
</dbReference>
<feature type="domain" description="GGDEF" evidence="2">
    <location>
        <begin position="426"/>
        <end position="580"/>
    </location>
</feature>
<dbReference type="SUPFAM" id="SSF54631">
    <property type="entry name" value="CBS-domain pair"/>
    <property type="match status" value="1"/>
</dbReference>